<name>A0A061B2Z9_CYBFA</name>
<dbReference type="EMBL" id="LK052899">
    <property type="protein sequence ID" value="CDR44192.1"/>
    <property type="molecule type" value="Genomic_DNA"/>
</dbReference>
<keyword evidence="13 14" id="KW-0539">Nucleus</keyword>
<evidence type="ECO:0000256" key="11">
    <source>
        <dbReference type="ARBA" id="ARBA00023015"/>
    </source>
</evidence>
<feature type="binding site" evidence="17">
    <location>
        <position position="202"/>
    </location>
    <ligand>
        <name>a divalent metal cation</name>
        <dbReference type="ChEBI" id="CHEBI:60240"/>
    </ligand>
</feature>
<accession>A0A061B2Z9</accession>
<evidence type="ECO:0000256" key="13">
    <source>
        <dbReference type="ARBA" id="ARBA00023242"/>
    </source>
</evidence>
<organism evidence="19">
    <name type="scientific">Cyberlindnera fabianii</name>
    <name type="common">Yeast</name>
    <name type="synonym">Hansenula fabianii</name>
    <dbReference type="NCBI Taxonomy" id="36022"/>
    <lineage>
        <taxon>Eukaryota</taxon>
        <taxon>Fungi</taxon>
        <taxon>Dikarya</taxon>
        <taxon>Ascomycota</taxon>
        <taxon>Saccharomycotina</taxon>
        <taxon>Saccharomycetes</taxon>
        <taxon>Phaffomycetales</taxon>
        <taxon>Phaffomycetaceae</taxon>
        <taxon>Cyberlindnera</taxon>
    </lineage>
</organism>
<keyword evidence="10 14" id="KW-0156">Chromatin regulator</keyword>
<dbReference type="PIRSF" id="PIRSF037913">
    <property type="entry name" value="His_deacetylse_1"/>
    <property type="match status" value="1"/>
</dbReference>
<evidence type="ECO:0000256" key="5">
    <source>
        <dbReference type="ARBA" id="ARBA00022454"/>
    </source>
</evidence>
<dbReference type="SUPFAM" id="SSF52768">
    <property type="entry name" value="Arginase/deacetylase"/>
    <property type="match status" value="1"/>
</dbReference>
<gene>
    <name evidence="20" type="ORF">BON22_4004</name>
    <name evidence="19" type="ORF">CYFA0S_14e00650g</name>
</gene>
<reference evidence="21" key="2">
    <citation type="journal article" date="2017" name="Genome Announc.">
        <title>Genome sequences of Cyberlindnera fabianii 65, Pichia kudriavzevii 129, and Saccharomyces cerevisiae 131 isolated from fermented masau fruits in Zimbabwe.</title>
        <authorList>
            <person name="van Rijswijck I.M.H."/>
            <person name="Derks M.F.L."/>
            <person name="Abee T."/>
            <person name="de Ridder D."/>
            <person name="Smid E.J."/>
        </authorList>
    </citation>
    <scope>NUCLEOTIDE SEQUENCE [LARGE SCALE GENOMIC DNA]</scope>
    <source>
        <strain evidence="21">65</strain>
    </source>
</reference>
<keyword evidence="7" id="KW-0678">Repressor</keyword>
<sequence>MAVTLVTSEPLVALSDLVHANLDRSSLVFELIRAYGLDQQCENITVKPATRADLLKFHSEELVEQLLKKRKHLREPLSEKQRVRIINSGLTPPSNQDENHDGYPEDLHDEKEILQSCGLMYDNPIFPLMDQYCLFLAGSTISSARHLIQQDPNTSPIVINWHGGRHHGKKSTASGFCYINDIVLGILELRKKYEKIVYVDFDLHHGDGVEAAFKFSDKVCTISLHRREFAFFPGTGDLKDQGLGKGKGYAFNIPTMHGLSDLSLSKIVERCVLPVIEKFGAECVVVQCGADGLAGDEHAEWNLSIKGLGDSVKKILGLKKLTMLLGGGGYNHSQVARCWTYLSDIAIGAETKFDLLPDEFIESHPEESYEFWDVPPRKMNDENTDDYIDSIANAFKSRMELWK</sequence>
<dbReference type="PANTHER" id="PTHR10625">
    <property type="entry name" value="HISTONE DEACETYLASE HDAC1-RELATED"/>
    <property type="match status" value="1"/>
</dbReference>
<dbReference type="AlphaFoldDB" id="A0A061B2Z9"/>
<comment type="catalytic activity">
    <reaction evidence="14">
        <text>N(6)-acetyl-L-lysyl-[histone] + H2O = L-lysyl-[histone] + acetate</text>
        <dbReference type="Rhea" id="RHEA:58196"/>
        <dbReference type="Rhea" id="RHEA-COMP:9845"/>
        <dbReference type="Rhea" id="RHEA-COMP:11338"/>
        <dbReference type="ChEBI" id="CHEBI:15377"/>
        <dbReference type="ChEBI" id="CHEBI:29969"/>
        <dbReference type="ChEBI" id="CHEBI:30089"/>
        <dbReference type="ChEBI" id="CHEBI:61930"/>
        <dbReference type="EC" id="3.5.1.98"/>
    </reaction>
</comment>
<dbReference type="OMA" id="DVPAGNM"/>
<dbReference type="EC" id="3.5.1.98" evidence="14"/>
<feature type="binding site" evidence="17">
    <location>
        <position position="204"/>
    </location>
    <ligand>
        <name>a divalent metal cation</name>
        <dbReference type="ChEBI" id="CHEBI:60240"/>
    </ligand>
</feature>
<dbReference type="InterPro" id="IPR037138">
    <property type="entry name" value="His_deacetylse_dom_sf"/>
</dbReference>
<dbReference type="InterPro" id="IPR023696">
    <property type="entry name" value="Ureohydrolase_dom_sf"/>
</dbReference>
<evidence type="ECO:0000256" key="9">
    <source>
        <dbReference type="ARBA" id="ARBA00022801"/>
    </source>
</evidence>
<evidence type="ECO:0000256" key="3">
    <source>
        <dbReference type="ARBA" id="ARBA00004286"/>
    </source>
</evidence>
<comment type="similarity">
    <text evidence="14">Belongs to the histone deacetylase family. HD Type 1 subfamily.</text>
</comment>
<keyword evidence="12 14" id="KW-0804">Transcription</keyword>
<comment type="cofactor">
    <cofactor evidence="1">
        <name>a divalent metal cation</name>
        <dbReference type="ChEBI" id="CHEBI:60240"/>
    </cofactor>
</comment>
<evidence type="ECO:0000313" key="19">
    <source>
        <dbReference type="EMBL" id="CDR44192.1"/>
    </source>
</evidence>
<evidence type="ECO:0000256" key="17">
    <source>
        <dbReference type="PIRSR" id="PIRSR037913-3"/>
    </source>
</evidence>
<evidence type="ECO:0000256" key="8">
    <source>
        <dbReference type="ARBA" id="ARBA00022723"/>
    </source>
</evidence>
<comment type="subcellular location">
    <subcellularLocation>
        <location evidence="3">Chromosome</location>
    </subcellularLocation>
    <subcellularLocation>
        <location evidence="4">Cytoplasm</location>
    </subcellularLocation>
    <subcellularLocation>
        <location evidence="2 14">Nucleus</location>
    </subcellularLocation>
</comment>
<dbReference type="Pfam" id="PF00850">
    <property type="entry name" value="Hist_deacetyl"/>
    <property type="match status" value="1"/>
</dbReference>
<protein>
    <recommendedName>
        <fullName evidence="14">Histone deacetylase</fullName>
        <ecNumber evidence="14">3.5.1.98</ecNumber>
    </recommendedName>
</protein>
<feature type="domain" description="Histone deacetylase" evidence="18">
    <location>
        <begin position="22"/>
        <end position="342"/>
    </location>
</feature>
<dbReference type="OrthoDB" id="73273at2759"/>
<evidence type="ECO:0000259" key="18">
    <source>
        <dbReference type="Pfam" id="PF00850"/>
    </source>
</evidence>
<dbReference type="InterPro" id="IPR023801">
    <property type="entry name" value="His_deacetylse_dom"/>
</dbReference>
<dbReference type="InterPro" id="IPR003084">
    <property type="entry name" value="HDAC_I/II"/>
</dbReference>
<dbReference type="Gene3D" id="3.40.800.20">
    <property type="entry name" value="Histone deacetylase domain"/>
    <property type="match status" value="1"/>
</dbReference>
<proteinExistence type="inferred from homology"/>
<evidence type="ECO:0000313" key="20">
    <source>
        <dbReference type="EMBL" id="ONH66054.1"/>
    </source>
</evidence>
<feature type="binding site" evidence="17">
    <location>
        <position position="291"/>
    </location>
    <ligand>
        <name>a divalent metal cation</name>
        <dbReference type="ChEBI" id="CHEBI:60240"/>
    </ligand>
</feature>
<dbReference type="VEuPathDB" id="FungiDB:BON22_4004"/>
<evidence type="ECO:0000256" key="14">
    <source>
        <dbReference type="PIRNR" id="PIRNR037913"/>
    </source>
</evidence>
<evidence type="ECO:0000256" key="16">
    <source>
        <dbReference type="PIRSR" id="PIRSR037913-2"/>
    </source>
</evidence>
<reference evidence="20" key="3">
    <citation type="submission" date="2017-01" db="EMBL/GenBank/DDBJ databases">
        <authorList>
            <person name="Mah S.A."/>
            <person name="Swanson W.J."/>
            <person name="Moy G.W."/>
            <person name="Vacquier V.D."/>
        </authorList>
    </citation>
    <scope>NUCLEOTIDE SEQUENCE [LARGE SCALE GENOMIC DNA]</scope>
    <source>
        <strain evidence="20">65</strain>
    </source>
</reference>
<dbReference type="PANTHER" id="PTHR10625:SF14">
    <property type="entry name" value="HISTONE DEACETYLASE 8"/>
    <property type="match status" value="1"/>
</dbReference>
<evidence type="ECO:0000256" key="4">
    <source>
        <dbReference type="ARBA" id="ARBA00004496"/>
    </source>
</evidence>
<feature type="binding site" evidence="16">
    <location>
        <position position="175"/>
    </location>
    <ligand>
        <name>substrate</name>
    </ligand>
</feature>
<dbReference type="InterPro" id="IPR000286">
    <property type="entry name" value="HDACs"/>
</dbReference>
<evidence type="ECO:0000256" key="1">
    <source>
        <dbReference type="ARBA" id="ARBA00001968"/>
    </source>
</evidence>
<feature type="binding site" evidence="16">
    <location>
        <position position="330"/>
    </location>
    <ligand>
        <name>substrate</name>
    </ligand>
</feature>
<dbReference type="GO" id="GO:0005694">
    <property type="term" value="C:chromosome"/>
    <property type="evidence" value="ECO:0007669"/>
    <property type="project" value="UniProtKB-SubCell"/>
</dbReference>
<evidence type="ECO:0000256" key="7">
    <source>
        <dbReference type="ARBA" id="ARBA00022491"/>
    </source>
</evidence>
<evidence type="ECO:0000256" key="2">
    <source>
        <dbReference type="ARBA" id="ARBA00004123"/>
    </source>
</evidence>
<keyword evidence="9 14" id="KW-0378">Hydrolase</keyword>
<keyword evidence="6" id="KW-0963">Cytoplasm</keyword>
<feature type="binding site" evidence="16">
    <location>
        <position position="122"/>
    </location>
    <ligand>
        <name>substrate</name>
    </ligand>
</feature>
<evidence type="ECO:0000256" key="15">
    <source>
        <dbReference type="PIRSR" id="PIRSR037913-1"/>
    </source>
</evidence>
<keyword evidence="21" id="KW-1185">Reference proteome</keyword>
<dbReference type="PRINTS" id="PR01270">
    <property type="entry name" value="HDASUPER"/>
</dbReference>
<keyword evidence="11 14" id="KW-0805">Transcription regulation</keyword>
<evidence type="ECO:0000256" key="6">
    <source>
        <dbReference type="ARBA" id="ARBA00022490"/>
    </source>
</evidence>
<dbReference type="Proteomes" id="UP000189513">
    <property type="component" value="Unassembled WGS sequence"/>
</dbReference>
<dbReference type="GO" id="GO:0046872">
    <property type="term" value="F:metal ion binding"/>
    <property type="evidence" value="ECO:0007669"/>
    <property type="project" value="UniProtKB-KW"/>
</dbReference>
<dbReference type="GO" id="GO:0031507">
    <property type="term" value="P:heterochromatin formation"/>
    <property type="evidence" value="ECO:0007669"/>
    <property type="project" value="TreeGrafter"/>
</dbReference>
<dbReference type="GO" id="GO:0005737">
    <property type="term" value="C:cytoplasm"/>
    <property type="evidence" value="ECO:0007669"/>
    <property type="project" value="UniProtKB-SubCell"/>
</dbReference>
<reference evidence="19" key="1">
    <citation type="journal article" date="2014" name="Genome Announc.">
        <title>Genome sequence of the yeast Cyberlindnera fabianii (Hansenula fabianii).</title>
        <authorList>
            <person name="Freel K.C."/>
            <person name="Sarilar V."/>
            <person name="Neuveglise C."/>
            <person name="Devillers H."/>
            <person name="Friedrich A."/>
            <person name="Schacherer J."/>
        </authorList>
    </citation>
    <scope>NUCLEOTIDE SEQUENCE</scope>
    <source>
        <strain evidence="19">YJS4271</strain>
    </source>
</reference>
<dbReference type="GO" id="GO:0010557">
    <property type="term" value="P:positive regulation of macromolecule biosynthetic process"/>
    <property type="evidence" value="ECO:0007669"/>
    <property type="project" value="UniProtKB-ARBA"/>
</dbReference>
<evidence type="ECO:0000256" key="12">
    <source>
        <dbReference type="ARBA" id="ARBA00023163"/>
    </source>
</evidence>
<evidence type="ECO:0000256" key="10">
    <source>
        <dbReference type="ARBA" id="ARBA00022853"/>
    </source>
</evidence>
<dbReference type="EMBL" id="MPUK01000008">
    <property type="protein sequence ID" value="ONH66054.1"/>
    <property type="molecule type" value="Genomic_DNA"/>
</dbReference>
<keyword evidence="5" id="KW-0158">Chromosome</keyword>
<dbReference type="GO" id="GO:0005634">
    <property type="term" value="C:nucleus"/>
    <property type="evidence" value="ECO:0007669"/>
    <property type="project" value="UniProtKB-SubCell"/>
</dbReference>
<dbReference type="STRING" id="36022.A0A061B2Z9"/>
<feature type="active site" description="Proton acceptor" evidence="15">
    <location>
        <position position="167"/>
    </location>
</feature>
<evidence type="ECO:0000313" key="21">
    <source>
        <dbReference type="Proteomes" id="UP000189513"/>
    </source>
</evidence>
<keyword evidence="8 17" id="KW-0479">Metal-binding</keyword>
<dbReference type="GO" id="GO:0141221">
    <property type="term" value="F:histone deacetylase activity, hydrolytic mechanism"/>
    <property type="evidence" value="ECO:0007669"/>
    <property type="project" value="UniProtKB-EC"/>
</dbReference>